<dbReference type="Gene3D" id="3.30.70.260">
    <property type="match status" value="1"/>
</dbReference>
<keyword evidence="8 12" id="KW-0418">Kinase</keyword>
<protein>
    <recommendedName>
        <fullName evidence="12">Aspartokinase</fullName>
        <ecNumber evidence="12">2.7.2.4</ecNumber>
    </recommendedName>
</protein>
<evidence type="ECO:0000256" key="1">
    <source>
        <dbReference type="ARBA" id="ARBA00004766"/>
    </source>
</evidence>
<dbReference type="InterPro" id="IPR045865">
    <property type="entry name" value="ACT-like_dom_sf"/>
</dbReference>
<dbReference type="InterPro" id="IPR001048">
    <property type="entry name" value="Asp/Glu/Uridylate_kinase"/>
</dbReference>
<dbReference type="RefSeq" id="WP_161153914.1">
    <property type="nucleotide sequence ID" value="NZ_WEKT01000006.1"/>
</dbReference>
<organism evidence="15 16">
    <name type="scientific">Vibrio eleionomae</name>
    <dbReference type="NCBI Taxonomy" id="2653505"/>
    <lineage>
        <taxon>Bacteria</taxon>
        <taxon>Pseudomonadati</taxon>
        <taxon>Pseudomonadota</taxon>
        <taxon>Gammaproteobacteria</taxon>
        <taxon>Vibrionales</taxon>
        <taxon>Vibrionaceae</taxon>
        <taxon>Vibrio</taxon>
    </lineage>
</organism>
<evidence type="ECO:0000256" key="3">
    <source>
        <dbReference type="ARBA" id="ARBA00005139"/>
    </source>
</evidence>
<dbReference type="UniPathway" id="UPA00050">
    <property type="reaction ID" value="UER00461"/>
</dbReference>
<dbReference type="EMBL" id="WEKT01000006">
    <property type="protein sequence ID" value="MZI92610.1"/>
    <property type="molecule type" value="Genomic_DNA"/>
</dbReference>
<dbReference type="UniPathway" id="UPA00034">
    <property type="reaction ID" value="UER00015"/>
</dbReference>
<dbReference type="UniPathway" id="UPA00051">
    <property type="reaction ID" value="UER00462"/>
</dbReference>
<feature type="domain" description="Aspartate/glutamate/uridylate kinase" evidence="14">
    <location>
        <begin position="5"/>
        <end position="231"/>
    </location>
</feature>
<proteinExistence type="inferred from homology"/>
<dbReference type="SUPFAM" id="SSF55021">
    <property type="entry name" value="ACT-like"/>
    <property type="match status" value="1"/>
</dbReference>
<comment type="catalytic activity">
    <reaction evidence="11 12">
        <text>L-aspartate + ATP = 4-phospho-L-aspartate + ADP</text>
        <dbReference type="Rhea" id="RHEA:23776"/>
        <dbReference type="ChEBI" id="CHEBI:29991"/>
        <dbReference type="ChEBI" id="CHEBI:30616"/>
        <dbReference type="ChEBI" id="CHEBI:57535"/>
        <dbReference type="ChEBI" id="CHEBI:456216"/>
        <dbReference type="EC" id="2.7.2.4"/>
    </reaction>
</comment>
<dbReference type="Proteomes" id="UP000462621">
    <property type="component" value="Unassembled WGS sequence"/>
</dbReference>
<keyword evidence="5 13" id="KW-0028">Amino-acid biosynthesis</keyword>
<keyword evidence="9" id="KW-0067">ATP-binding</keyword>
<evidence type="ECO:0000256" key="7">
    <source>
        <dbReference type="ARBA" id="ARBA00022741"/>
    </source>
</evidence>
<dbReference type="NCBIfam" id="TIGR00657">
    <property type="entry name" value="asp_kinases"/>
    <property type="match status" value="1"/>
</dbReference>
<dbReference type="NCBIfam" id="NF006459">
    <property type="entry name" value="PRK08841.1"/>
    <property type="match status" value="1"/>
</dbReference>
<dbReference type="GO" id="GO:0009088">
    <property type="term" value="P:threonine biosynthetic process"/>
    <property type="evidence" value="ECO:0007669"/>
    <property type="project" value="UniProtKB-UniPathway"/>
</dbReference>
<name>A0A7X4LIK7_9VIBR</name>
<comment type="pathway">
    <text evidence="1 13">Amino-acid biosynthesis; L-lysine biosynthesis via DAP pathway; (S)-tetrahydrodipicolinate from L-aspartate: step 1/4.</text>
</comment>
<evidence type="ECO:0000313" key="16">
    <source>
        <dbReference type="Proteomes" id="UP000462621"/>
    </source>
</evidence>
<dbReference type="PROSITE" id="PS00324">
    <property type="entry name" value="ASPARTOKINASE"/>
    <property type="match status" value="1"/>
</dbReference>
<dbReference type="PANTHER" id="PTHR21499:SF3">
    <property type="entry name" value="ASPARTOKINASE"/>
    <property type="match status" value="1"/>
</dbReference>
<dbReference type="GO" id="GO:0005829">
    <property type="term" value="C:cytosol"/>
    <property type="evidence" value="ECO:0007669"/>
    <property type="project" value="TreeGrafter"/>
</dbReference>
<dbReference type="Pfam" id="PF00696">
    <property type="entry name" value="AA_kinase"/>
    <property type="match status" value="1"/>
</dbReference>
<evidence type="ECO:0000256" key="11">
    <source>
        <dbReference type="ARBA" id="ARBA00047872"/>
    </source>
</evidence>
<evidence type="ECO:0000256" key="2">
    <source>
        <dbReference type="ARBA" id="ARBA00004986"/>
    </source>
</evidence>
<dbReference type="CDD" id="cd04261">
    <property type="entry name" value="AAK_AKii-LysC-BS"/>
    <property type="match status" value="1"/>
</dbReference>
<sequence>MKKPLIVQKFGGTSVGSIERIHAVAEHIIKAKNDGNQVVVVVSAMSGETNRLLGLSQQIDSVPTARELDVLLSAGEQVSMALVAMTLNKLGYSARSLTGAQANIVTDNLHNDATIKHIDPQVINRLLEQDHIVVVAGFQGVNENGDITTLGRGGSDTTAVTLAGALQADECQIFTDVDGIYTCDPRVVPSARKLDEIDFPSMEEMARKGAKVLHLPCVQYAWAHKVPLRVLSSFEMNKGSLVKGEVGSKSICGIALQRDMAIVRVDTTSLSSLTSQCQMLGIDVWNVIEEAEWAGVVIKHDACAKLALVFSDKIRNTETVSLLTTVGLQAPRLVNDFYQLLTGNTIDVRYISTTTQSVMFTLVPHDIDRAANLLHNAYLATDDLMSNQAKQVILG</sequence>
<comment type="pathway">
    <text evidence="2 13">Amino-acid biosynthesis; L-methionine biosynthesis via de novo pathway; L-homoserine from L-aspartate: step 1/3.</text>
</comment>
<dbReference type="GO" id="GO:0009090">
    <property type="term" value="P:homoserine biosynthetic process"/>
    <property type="evidence" value="ECO:0007669"/>
    <property type="project" value="TreeGrafter"/>
</dbReference>
<evidence type="ECO:0000256" key="10">
    <source>
        <dbReference type="ARBA" id="ARBA00023154"/>
    </source>
</evidence>
<dbReference type="EC" id="2.7.2.4" evidence="12"/>
<dbReference type="NCBIfam" id="NF005155">
    <property type="entry name" value="PRK06635.1-4"/>
    <property type="match status" value="1"/>
</dbReference>
<keyword evidence="10" id="KW-0457">Lysine biosynthesis</keyword>
<evidence type="ECO:0000313" key="15">
    <source>
        <dbReference type="EMBL" id="MZI92610.1"/>
    </source>
</evidence>
<dbReference type="GO" id="GO:0004072">
    <property type="term" value="F:aspartate kinase activity"/>
    <property type="evidence" value="ECO:0007669"/>
    <property type="project" value="UniProtKB-EC"/>
</dbReference>
<dbReference type="InterPro" id="IPR036393">
    <property type="entry name" value="AceGlu_kinase-like_sf"/>
</dbReference>
<dbReference type="Gene3D" id="3.40.1160.10">
    <property type="entry name" value="Acetylglutamate kinase-like"/>
    <property type="match status" value="1"/>
</dbReference>
<dbReference type="InterPro" id="IPR018042">
    <property type="entry name" value="Aspartate_kinase_CS"/>
</dbReference>
<gene>
    <name evidence="15" type="ORF">F9817_05275</name>
</gene>
<dbReference type="InterPro" id="IPR001341">
    <property type="entry name" value="Asp_kinase"/>
</dbReference>
<dbReference type="AlphaFoldDB" id="A0A7X4LIK7"/>
<keyword evidence="6 12" id="KW-0808">Transferase</keyword>
<evidence type="ECO:0000256" key="12">
    <source>
        <dbReference type="RuleBase" id="RU003448"/>
    </source>
</evidence>
<evidence type="ECO:0000256" key="5">
    <source>
        <dbReference type="ARBA" id="ARBA00022605"/>
    </source>
</evidence>
<keyword evidence="7" id="KW-0547">Nucleotide-binding</keyword>
<keyword evidence="16" id="KW-1185">Reference proteome</keyword>
<evidence type="ECO:0000256" key="6">
    <source>
        <dbReference type="ARBA" id="ARBA00022679"/>
    </source>
</evidence>
<evidence type="ECO:0000259" key="14">
    <source>
        <dbReference type="Pfam" id="PF00696"/>
    </source>
</evidence>
<evidence type="ECO:0000256" key="9">
    <source>
        <dbReference type="ARBA" id="ARBA00022840"/>
    </source>
</evidence>
<accession>A0A7X4LIK7</accession>
<evidence type="ECO:0000256" key="13">
    <source>
        <dbReference type="RuleBase" id="RU004249"/>
    </source>
</evidence>
<comment type="pathway">
    <text evidence="3 13">Amino-acid biosynthesis; L-threonine biosynthesis; L-threonine from L-aspartate: step 1/5.</text>
</comment>
<comment type="caution">
    <text evidence="15">The sequence shown here is derived from an EMBL/GenBank/DDBJ whole genome shotgun (WGS) entry which is preliminary data.</text>
</comment>
<dbReference type="FunFam" id="3.40.1160.10:FF:000002">
    <property type="entry name" value="Aspartokinase"/>
    <property type="match status" value="1"/>
</dbReference>
<comment type="similarity">
    <text evidence="4 12">Belongs to the aspartokinase family.</text>
</comment>
<evidence type="ECO:0000256" key="4">
    <source>
        <dbReference type="ARBA" id="ARBA00010122"/>
    </source>
</evidence>
<dbReference type="PANTHER" id="PTHR21499">
    <property type="entry name" value="ASPARTATE KINASE"/>
    <property type="match status" value="1"/>
</dbReference>
<evidence type="ECO:0000256" key="8">
    <source>
        <dbReference type="ARBA" id="ARBA00022777"/>
    </source>
</evidence>
<reference evidence="15 16" key="1">
    <citation type="submission" date="2019-10" db="EMBL/GenBank/DDBJ databases">
        <title>Vibrio sp. nov. isolated from a shrimp pond.</title>
        <authorList>
            <person name="Gomez-Gil B."/>
            <person name="Enciso-Ibarra J."/>
            <person name="Enciso-Ibarra K."/>
            <person name="Bolan-Mejia C."/>
        </authorList>
    </citation>
    <scope>NUCLEOTIDE SEQUENCE [LARGE SCALE GENOMIC DNA]</scope>
    <source>
        <strain evidence="15 16">CAIM 722</strain>
    </source>
</reference>
<dbReference type="SUPFAM" id="SSF53633">
    <property type="entry name" value="Carbamate kinase-like"/>
    <property type="match status" value="1"/>
</dbReference>
<dbReference type="GO" id="GO:0005524">
    <property type="term" value="F:ATP binding"/>
    <property type="evidence" value="ECO:0007669"/>
    <property type="project" value="UniProtKB-KW"/>
</dbReference>
<dbReference type="InterPro" id="IPR041740">
    <property type="entry name" value="AKii-LysC-BS"/>
</dbReference>
<dbReference type="GO" id="GO:0009089">
    <property type="term" value="P:lysine biosynthetic process via diaminopimelate"/>
    <property type="evidence" value="ECO:0007669"/>
    <property type="project" value="UniProtKB-UniPathway"/>
</dbReference>